<gene>
    <name evidence="2" type="ORF">OESDEN_24026</name>
</gene>
<dbReference type="EMBL" id="KN611838">
    <property type="protein sequence ID" value="KHJ76354.1"/>
    <property type="molecule type" value="Genomic_DNA"/>
</dbReference>
<feature type="compositionally biased region" description="Acidic residues" evidence="1">
    <location>
        <begin position="9"/>
        <end position="24"/>
    </location>
</feature>
<feature type="compositionally biased region" description="Low complexity" evidence="1">
    <location>
        <begin position="91"/>
        <end position="103"/>
    </location>
</feature>
<organism evidence="2 3">
    <name type="scientific">Oesophagostomum dentatum</name>
    <name type="common">Nodular worm</name>
    <dbReference type="NCBI Taxonomy" id="61180"/>
    <lineage>
        <taxon>Eukaryota</taxon>
        <taxon>Metazoa</taxon>
        <taxon>Ecdysozoa</taxon>
        <taxon>Nematoda</taxon>
        <taxon>Chromadorea</taxon>
        <taxon>Rhabditida</taxon>
        <taxon>Rhabditina</taxon>
        <taxon>Rhabditomorpha</taxon>
        <taxon>Strongyloidea</taxon>
        <taxon>Strongylidae</taxon>
        <taxon>Oesophagostomum</taxon>
    </lineage>
</organism>
<sequence length="206" mass="21423">MSGVPVNYEETDEDKMEEDHDEDPSTSSAVVPSRTIDISQIQSSSEGTTAALLDCVEKASVSAPTAVASISNTKPLDLGNLFKNTDGAMAESSSSCESGSLSGTPHAHHVRQSRSQTSPPASLDENGFIAAVVKSAAISVHDKELSSALETIRSYILANDSSAMPAFLDLQLKLAAISREQNKREKQASAAAVGTKLAAENGGCLG</sequence>
<evidence type="ECO:0000313" key="3">
    <source>
        <dbReference type="Proteomes" id="UP000053660"/>
    </source>
</evidence>
<evidence type="ECO:0000313" key="2">
    <source>
        <dbReference type="EMBL" id="KHJ76354.1"/>
    </source>
</evidence>
<dbReference type="AlphaFoldDB" id="A0A0B1RUI4"/>
<keyword evidence="3" id="KW-1185">Reference proteome</keyword>
<dbReference type="OrthoDB" id="5875523at2759"/>
<dbReference type="Proteomes" id="UP000053660">
    <property type="component" value="Unassembled WGS sequence"/>
</dbReference>
<protein>
    <submittedName>
        <fullName evidence="2">Uncharacterized protein</fullName>
    </submittedName>
</protein>
<reference evidence="2 3" key="1">
    <citation type="submission" date="2014-03" db="EMBL/GenBank/DDBJ databases">
        <title>Draft genome of the hookworm Oesophagostomum dentatum.</title>
        <authorList>
            <person name="Mitreva M."/>
        </authorList>
    </citation>
    <scope>NUCLEOTIDE SEQUENCE [LARGE SCALE GENOMIC DNA]</scope>
    <source>
        <strain evidence="2 3">OD-Hann</strain>
    </source>
</reference>
<name>A0A0B1RUI4_OESDE</name>
<proteinExistence type="predicted"/>
<feature type="compositionally biased region" description="Polar residues" evidence="1">
    <location>
        <begin position="25"/>
        <end position="34"/>
    </location>
</feature>
<feature type="region of interest" description="Disordered" evidence="1">
    <location>
        <begin position="1"/>
        <end position="34"/>
    </location>
</feature>
<accession>A0A0B1RUI4</accession>
<evidence type="ECO:0000256" key="1">
    <source>
        <dbReference type="SAM" id="MobiDB-lite"/>
    </source>
</evidence>
<feature type="region of interest" description="Disordered" evidence="1">
    <location>
        <begin position="88"/>
        <end position="122"/>
    </location>
</feature>